<evidence type="ECO:0000256" key="3">
    <source>
        <dbReference type="SAM" id="SignalP"/>
    </source>
</evidence>
<protein>
    <submittedName>
        <fullName evidence="5">Rhinocladiella mackenziei CBS 650.93 unplaced genomic scaffold supercont1.3, whole genome shotgun sequence</fullName>
    </submittedName>
</protein>
<dbReference type="InterPro" id="IPR033121">
    <property type="entry name" value="PEPTIDASE_A1"/>
</dbReference>
<dbReference type="InterPro" id="IPR034164">
    <property type="entry name" value="Pepsin-like_dom"/>
</dbReference>
<dbReference type="InterPro" id="IPR001461">
    <property type="entry name" value="Aspartic_peptidase_A1"/>
</dbReference>
<comment type="similarity">
    <text evidence="1">Belongs to the peptidase A1 family.</text>
</comment>
<sequence>MGFHPSKRGALPTLLLSMLTVSSCSILPESFNSATNAFSKRASKKTTVPLTSDGGFWFANVSVGDGSSMNLLIDTGSTDVVLNPGKYKPSDASVNGNETFTLSYGTAESNGTGTATINGTVYHDTVTLGGLKVENQTIGVSNSTDSSTEYPHDGIIGFGAQQFAANNATSYFHNLCEENLVDDCRFGIALDNATAGSFVIGTLDDDLFDGDLTTSPLVEEWFTYGDVVVGGQTLEGDAIIEFDSGSAAIVGPTDVVTKIFDSVGARISSEETSEGLLLTAQVACDVNSTVGFRFPSSNTFNISLGALLVPSTNASDPNCTISLVAQDFPDLPGLWVLGQTFFQGKYLDHNLDDQTIGIATLKTSANSSSSGSESGSGSGGDSGSSSNAATSLSFGINLLLCILAVMLGVSML</sequence>
<keyword evidence="3" id="KW-0732">Signal</keyword>
<dbReference type="GeneID" id="25291857"/>
<dbReference type="GO" id="GO:0006508">
    <property type="term" value="P:proteolysis"/>
    <property type="evidence" value="ECO:0007669"/>
    <property type="project" value="InterPro"/>
</dbReference>
<dbReference type="PANTHER" id="PTHR47966">
    <property type="entry name" value="BETA-SITE APP-CLEAVING ENZYME, ISOFORM A-RELATED"/>
    <property type="match status" value="1"/>
</dbReference>
<organism evidence="5 6">
    <name type="scientific">Rhinocladiella mackenziei CBS 650.93</name>
    <dbReference type="NCBI Taxonomy" id="1442369"/>
    <lineage>
        <taxon>Eukaryota</taxon>
        <taxon>Fungi</taxon>
        <taxon>Dikarya</taxon>
        <taxon>Ascomycota</taxon>
        <taxon>Pezizomycotina</taxon>
        <taxon>Eurotiomycetes</taxon>
        <taxon>Chaetothyriomycetidae</taxon>
        <taxon>Chaetothyriales</taxon>
        <taxon>Herpotrichiellaceae</taxon>
        <taxon>Rhinocladiella</taxon>
    </lineage>
</organism>
<dbReference type="SUPFAM" id="SSF50630">
    <property type="entry name" value="Acid proteases"/>
    <property type="match status" value="1"/>
</dbReference>
<dbReference type="CDD" id="cd05471">
    <property type="entry name" value="pepsin_like"/>
    <property type="match status" value="1"/>
</dbReference>
<dbReference type="VEuPathDB" id="FungiDB:Z518_03786"/>
<keyword evidence="2" id="KW-0812">Transmembrane</keyword>
<evidence type="ECO:0000313" key="6">
    <source>
        <dbReference type="Proteomes" id="UP000053617"/>
    </source>
</evidence>
<dbReference type="PANTHER" id="PTHR47966:SF51">
    <property type="entry name" value="BETA-SITE APP-CLEAVING ENZYME, ISOFORM A-RELATED"/>
    <property type="match status" value="1"/>
</dbReference>
<feature type="domain" description="Peptidase A1" evidence="4">
    <location>
        <begin position="57"/>
        <end position="359"/>
    </location>
</feature>
<evidence type="ECO:0000313" key="5">
    <source>
        <dbReference type="EMBL" id="KIX05814.1"/>
    </source>
</evidence>
<dbReference type="OrthoDB" id="15189at2759"/>
<dbReference type="EMBL" id="KN847477">
    <property type="protein sequence ID" value="KIX05814.1"/>
    <property type="molecule type" value="Genomic_DNA"/>
</dbReference>
<keyword evidence="2" id="KW-0472">Membrane</keyword>
<evidence type="ECO:0000256" key="2">
    <source>
        <dbReference type="SAM" id="Phobius"/>
    </source>
</evidence>
<dbReference type="Gene3D" id="2.40.70.10">
    <property type="entry name" value="Acid Proteases"/>
    <property type="match status" value="2"/>
</dbReference>
<dbReference type="InterPro" id="IPR021109">
    <property type="entry name" value="Peptidase_aspartic_dom_sf"/>
</dbReference>
<dbReference type="RefSeq" id="XP_013272950.1">
    <property type="nucleotide sequence ID" value="XM_013417496.1"/>
</dbReference>
<evidence type="ECO:0000259" key="4">
    <source>
        <dbReference type="PROSITE" id="PS51767"/>
    </source>
</evidence>
<proteinExistence type="inferred from homology"/>
<dbReference type="GO" id="GO:0004190">
    <property type="term" value="F:aspartic-type endopeptidase activity"/>
    <property type="evidence" value="ECO:0007669"/>
    <property type="project" value="InterPro"/>
</dbReference>
<evidence type="ECO:0000256" key="1">
    <source>
        <dbReference type="ARBA" id="ARBA00007447"/>
    </source>
</evidence>
<feature type="transmembrane region" description="Helical" evidence="2">
    <location>
        <begin position="392"/>
        <end position="411"/>
    </location>
</feature>
<dbReference type="AlphaFoldDB" id="A0A0D2IJA9"/>
<gene>
    <name evidence="5" type="ORF">Z518_03786</name>
</gene>
<feature type="chain" id="PRO_5002255429" evidence="3">
    <location>
        <begin position="25"/>
        <end position="412"/>
    </location>
</feature>
<dbReference type="STRING" id="1442369.A0A0D2IJA9"/>
<keyword evidence="2" id="KW-1133">Transmembrane helix</keyword>
<dbReference type="HOGENOM" id="CLU_037868_0_0_1"/>
<dbReference type="Proteomes" id="UP000053617">
    <property type="component" value="Unassembled WGS sequence"/>
</dbReference>
<reference evidence="5 6" key="1">
    <citation type="submission" date="2015-01" db="EMBL/GenBank/DDBJ databases">
        <title>The Genome Sequence of Rhinocladiella mackenzie CBS 650.93.</title>
        <authorList>
            <consortium name="The Broad Institute Genomics Platform"/>
            <person name="Cuomo C."/>
            <person name="de Hoog S."/>
            <person name="Gorbushina A."/>
            <person name="Stielow B."/>
            <person name="Teixiera M."/>
            <person name="Abouelleil A."/>
            <person name="Chapman S.B."/>
            <person name="Priest M."/>
            <person name="Young S.K."/>
            <person name="Wortman J."/>
            <person name="Nusbaum C."/>
            <person name="Birren B."/>
        </authorList>
    </citation>
    <scope>NUCLEOTIDE SEQUENCE [LARGE SCALE GENOMIC DNA]</scope>
    <source>
        <strain evidence="5 6">CBS 650.93</strain>
    </source>
</reference>
<keyword evidence="6" id="KW-1185">Reference proteome</keyword>
<dbReference type="PROSITE" id="PS51767">
    <property type="entry name" value="PEPTIDASE_A1"/>
    <property type="match status" value="1"/>
</dbReference>
<accession>A0A0D2IJA9</accession>
<name>A0A0D2IJA9_9EURO</name>
<dbReference type="Pfam" id="PF00026">
    <property type="entry name" value="Asp"/>
    <property type="match status" value="1"/>
</dbReference>
<dbReference type="PROSITE" id="PS51257">
    <property type="entry name" value="PROKAR_LIPOPROTEIN"/>
    <property type="match status" value="1"/>
</dbReference>
<feature type="signal peptide" evidence="3">
    <location>
        <begin position="1"/>
        <end position="24"/>
    </location>
</feature>